<keyword evidence="4" id="KW-1185">Reference proteome</keyword>
<name>A0A494V436_9ACTN</name>
<dbReference type="InterPro" id="IPR045925">
    <property type="entry name" value="DUF6344"/>
</dbReference>
<sequence>MARNKVMKLWNAVVTAFLALCTALGLITTTASAAVPQTDEARNSDSTQGSITLTTPLGSWSLVRALPPTMKQRIHAEAHGKSPSCRHSPQADTTGGSDPTAQQEPPAQQDSAAQPESTGRQEPADCSDDTTSSRAEPAAGRIPLQR</sequence>
<evidence type="ECO:0000313" key="3">
    <source>
        <dbReference type="EMBL" id="AYL37058.1"/>
    </source>
</evidence>
<proteinExistence type="predicted"/>
<dbReference type="KEGG" id="sfug:CNQ36_17535"/>
<evidence type="ECO:0000256" key="2">
    <source>
        <dbReference type="SAM" id="SignalP"/>
    </source>
</evidence>
<feature type="chain" id="PRO_5019861356" description="Secreted protein" evidence="2">
    <location>
        <begin position="34"/>
        <end position="146"/>
    </location>
</feature>
<dbReference type="AlphaFoldDB" id="A0A494V436"/>
<evidence type="ECO:0000256" key="1">
    <source>
        <dbReference type="SAM" id="MobiDB-lite"/>
    </source>
</evidence>
<accession>A0A494V436</accession>
<dbReference type="Proteomes" id="UP000282170">
    <property type="component" value="Chromosome"/>
</dbReference>
<reference evidence="3 4" key="1">
    <citation type="submission" date="2017-09" db="EMBL/GenBank/DDBJ databases">
        <authorList>
            <person name="Zhang H."/>
            <person name="Hu S."/>
            <person name="Xu J."/>
            <person name="He Z."/>
        </authorList>
    </citation>
    <scope>NUCLEOTIDE SEQUENCE [LARGE SCALE GENOMIC DNA]</scope>
    <source>
        <strain evidence="3 4">TXX3120</strain>
    </source>
</reference>
<organism evidence="3 4">
    <name type="scientific">Streptomyces fungicidicus</name>
    <dbReference type="NCBI Taxonomy" id="68203"/>
    <lineage>
        <taxon>Bacteria</taxon>
        <taxon>Bacillati</taxon>
        <taxon>Actinomycetota</taxon>
        <taxon>Actinomycetes</taxon>
        <taxon>Kitasatosporales</taxon>
        <taxon>Streptomycetaceae</taxon>
        <taxon>Streptomyces</taxon>
    </lineage>
</organism>
<feature type="region of interest" description="Disordered" evidence="1">
    <location>
        <begin position="38"/>
        <end position="146"/>
    </location>
</feature>
<feature type="compositionally biased region" description="Polar residues" evidence="1">
    <location>
        <begin position="85"/>
        <end position="120"/>
    </location>
</feature>
<feature type="compositionally biased region" description="Polar residues" evidence="1">
    <location>
        <begin position="44"/>
        <end position="58"/>
    </location>
</feature>
<evidence type="ECO:0000313" key="4">
    <source>
        <dbReference type="Proteomes" id="UP000282170"/>
    </source>
</evidence>
<feature type="signal peptide" evidence="2">
    <location>
        <begin position="1"/>
        <end position="33"/>
    </location>
</feature>
<dbReference type="Pfam" id="PF19871">
    <property type="entry name" value="DUF6344"/>
    <property type="match status" value="1"/>
</dbReference>
<dbReference type="EMBL" id="CP023407">
    <property type="protein sequence ID" value="AYL37058.1"/>
    <property type="molecule type" value="Genomic_DNA"/>
</dbReference>
<protein>
    <recommendedName>
        <fullName evidence="5">Secreted protein</fullName>
    </recommendedName>
</protein>
<gene>
    <name evidence="3" type="ORF">CNQ36_17535</name>
</gene>
<dbReference type="RefSeq" id="WP_121546710.1">
    <property type="nucleotide sequence ID" value="NZ_CP023407.1"/>
</dbReference>
<keyword evidence="2" id="KW-0732">Signal</keyword>
<dbReference type="GeneID" id="93884629"/>
<evidence type="ECO:0008006" key="5">
    <source>
        <dbReference type="Google" id="ProtNLM"/>
    </source>
</evidence>